<protein>
    <submittedName>
        <fullName evidence="7">Centromere binding factor CBF3 subunit</fullName>
    </submittedName>
</protein>
<dbReference type="InterPro" id="IPR022210">
    <property type="entry name" value="TF_GCR1-like"/>
</dbReference>
<dbReference type="Gene3D" id="1.10.150.130">
    <property type="match status" value="1"/>
</dbReference>
<evidence type="ECO:0000313" key="7">
    <source>
        <dbReference type="EMBL" id="QID79668.1"/>
    </source>
</evidence>
<evidence type="ECO:0000259" key="5">
    <source>
        <dbReference type="Pfam" id="PF16787"/>
    </source>
</evidence>
<feature type="compositionally biased region" description="Basic and acidic residues" evidence="2">
    <location>
        <begin position="809"/>
        <end position="818"/>
    </location>
</feature>
<evidence type="ECO:0000259" key="6">
    <source>
        <dbReference type="Pfam" id="PF21400"/>
    </source>
</evidence>
<evidence type="ECO:0000256" key="2">
    <source>
        <dbReference type="SAM" id="MobiDB-lite"/>
    </source>
</evidence>
<dbReference type="FunFam" id="1.10.150.130:FF:000010">
    <property type="entry name" value="Centromere binding factor CBF3 subunit"/>
    <property type="match status" value="1"/>
</dbReference>
<organism evidence="7 8">
    <name type="scientific">Saccharomyces pastorianus</name>
    <name type="common">Lager yeast</name>
    <name type="synonym">Saccharomyces cerevisiae x Saccharomyces eubayanus</name>
    <dbReference type="NCBI Taxonomy" id="27292"/>
    <lineage>
        <taxon>Eukaryota</taxon>
        <taxon>Fungi</taxon>
        <taxon>Dikarya</taxon>
        <taxon>Ascomycota</taxon>
        <taxon>Saccharomycotina</taxon>
        <taxon>Saccharomycetes</taxon>
        <taxon>Saccharomycetales</taxon>
        <taxon>Saccharomycetaceae</taxon>
        <taxon>Saccharomyces</taxon>
    </lineage>
</organism>
<evidence type="ECO:0000256" key="3">
    <source>
        <dbReference type="SAM" id="SignalP"/>
    </source>
</evidence>
<gene>
    <name evidence="7" type="primary">CBF2_1</name>
    <name evidence="7" type="ORF">GRS66_001951</name>
</gene>
<dbReference type="Gene3D" id="1.10.443.20">
    <property type="entry name" value="Centromere DNA-binding protein complex CBF3 subunit, domain 2"/>
    <property type="match status" value="1"/>
</dbReference>
<accession>A0A6C1DRK6</accession>
<feature type="region of interest" description="Disordered" evidence="2">
    <location>
        <begin position="809"/>
        <end position="839"/>
    </location>
</feature>
<feature type="domain" description="Ndc10" evidence="5">
    <location>
        <begin position="185"/>
        <end position="496"/>
    </location>
</feature>
<feature type="domain" description="NDC10 N-terminal" evidence="6">
    <location>
        <begin position="28"/>
        <end position="158"/>
    </location>
</feature>
<feature type="compositionally biased region" description="Basic and acidic residues" evidence="2">
    <location>
        <begin position="549"/>
        <end position="559"/>
    </location>
</feature>
<dbReference type="CDD" id="cd11602">
    <property type="entry name" value="Ndc10"/>
    <property type="match status" value="1"/>
</dbReference>
<keyword evidence="1" id="KW-0238">DNA-binding</keyword>
<feature type="compositionally biased region" description="Basic and acidic residues" evidence="2">
    <location>
        <begin position="639"/>
        <end position="655"/>
    </location>
</feature>
<feature type="signal peptide" evidence="3">
    <location>
        <begin position="1"/>
        <end position="19"/>
    </location>
</feature>
<dbReference type="Pfam" id="PF12550">
    <property type="entry name" value="GCR1_C"/>
    <property type="match status" value="1"/>
</dbReference>
<feature type="compositionally biased region" description="Polar residues" evidence="2">
    <location>
        <begin position="819"/>
        <end position="829"/>
    </location>
</feature>
<dbReference type="Pfam" id="PF21400">
    <property type="entry name" value="Ndc10_N"/>
    <property type="match status" value="1"/>
</dbReference>
<dbReference type="InterPro" id="IPR049055">
    <property type="entry name" value="NDC10_N"/>
</dbReference>
<feature type="region of interest" description="Disordered" evidence="2">
    <location>
        <begin position="639"/>
        <end position="714"/>
    </location>
</feature>
<dbReference type="Proteomes" id="UP000501346">
    <property type="component" value="Chromosome ScVII"/>
</dbReference>
<dbReference type="InterPro" id="IPR010998">
    <property type="entry name" value="Integrase_recombinase_N"/>
</dbReference>
<feature type="region of interest" description="Disordered" evidence="2">
    <location>
        <begin position="544"/>
        <end position="564"/>
    </location>
</feature>
<dbReference type="Pfam" id="PF16787">
    <property type="entry name" value="NDC10_II"/>
    <property type="match status" value="1"/>
</dbReference>
<dbReference type="InterPro" id="IPR031872">
    <property type="entry name" value="NDC10_II"/>
</dbReference>
<evidence type="ECO:0000256" key="1">
    <source>
        <dbReference type="ARBA" id="ARBA00023125"/>
    </source>
</evidence>
<evidence type="ECO:0000313" key="8">
    <source>
        <dbReference type="Proteomes" id="UP000501346"/>
    </source>
</evidence>
<dbReference type="OrthoDB" id="4032152at2759"/>
<dbReference type="GO" id="GO:0003677">
    <property type="term" value="F:DNA binding"/>
    <property type="evidence" value="ECO:0007669"/>
    <property type="project" value="UniProtKB-KW"/>
</dbReference>
<evidence type="ECO:0000259" key="4">
    <source>
        <dbReference type="Pfam" id="PF12550"/>
    </source>
</evidence>
<sequence>MRSSILFLLKLMKIMDVQQQQEAMSSEDRFQELVDSLKPRTAHQYKTYYTKYIQWCQLNQIIPTPEDNSVNSVPYKDLPISAELIHWFLLDTLITDDKPGEKREETEDLDEEEENSFKIATLKKIIGSLNFLSKLCKVHENPNANIDTKYLESVTKLHTHWIDSQKAITTNETNNTNTQVLCPPLVKVSLNLWNPETNHLSEKFFKTCSEKLRFLVDFQLRSYLNLSFEERSKIRFGSLKLGKRDRDAIIYHKVTHSAEKKHTPGHHQLLALLPQDCPFICPQTTLAAYLYLRFYGIPSVSKGDGFPNLNADENGSLLQDIPILRGKSLTTYPREETFSNYYTTVFRYCHLPYKRREYFNKCNLVYPTWDEDTFRTFFNEENHGNWLEQPEAFAFPDKIPFDFKKIMNFKSPYTSYSTNAKKDPFPPPKDLLVQIFPEIDEYKRHDYEGLSQNSRDFLDLMEVLRERFLSNLPWIYKFFPNHDIFQDPIFGNSDFQSYFNDKTIHSKGSPILSFDILPGFNKIYKNKTNFYSLLIERPSQLTFASSHNPDTHPTQKQESEGPLQMSQLDTTQLNELLKQQSFEYVQFQTLSNFQILLSVFNKIFEKLEMKKSSRGYILHQLNLFKNTLDERIKKSKIDDADKFMRDNQPIKKEENTVNEDGPNTSRRTKRPKQIRLLSIADSSDESSTEDSNVFKKDGESIEDGAYGENEDENDSEMQEQLKSMINELINSKISTFLRDQMDQFELKINALLDKILEEKVTRIIEQKLGSHTGQFSTLKRPQLYMTEEHNVGFDMEVPKKLRTSGKYAETVKDNDDHQAMSTTASPSPEQDQEAKSYTDEQEFMLDKSIDSIEGIILEWFTPNAKYANQCVHSMNKSGNKSWRANCEALYKERKSIVEFYIYLVNHESLDRYKAVDICEKLRDQNEGSFSRLAKFLRKWRHDHQNSFDGLLVYLSN</sequence>
<proteinExistence type="predicted"/>
<keyword evidence="8" id="KW-1185">Reference proteome</keyword>
<keyword evidence="3" id="KW-0732">Signal</keyword>
<dbReference type="AlphaFoldDB" id="A0A6C1DRK6"/>
<feature type="domain" description="Transcription activator GCR1-like" evidence="4">
    <location>
        <begin position="843"/>
        <end position="922"/>
    </location>
</feature>
<reference evidence="7 8" key="1">
    <citation type="journal article" date="2019" name="BMC Genomics">
        <title>Chromosome level assembly and comparative genome analysis confirm lager-brewing yeasts originated from a single hybridization.</title>
        <authorList>
            <person name="Salazar A.N."/>
            <person name="Gorter de Vries A.R."/>
            <person name="van den Broek M."/>
            <person name="Brouwers N."/>
            <person name="de la Torre Cortes P."/>
            <person name="Kuijpers N.G.A."/>
            <person name="Daran J.G."/>
            <person name="Abeel T."/>
        </authorList>
    </citation>
    <scope>NUCLEOTIDE SEQUENCE [LARGE SCALE GENOMIC DNA]</scope>
    <source>
        <strain evidence="7 8">CBS 1483</strain>
    </source>
</reference>
<dbReference type="EMBL" id="CP048988">
    <property type="protein sequence ID" value="QID79668.1"/>
    <property type="molecule type" value="Genomic_DNA"/>
</dbReference>
<dbReference type="InterPro" id="IPR038279">
    <property type="entry name" value="Ndc10_dom2_sf"/>
</dbReference>
<feature type="chain" id="PRO_5025355131" evidence="3">
    <location>
        <begin position="20"/>
        <end position="956"/>
    </location>
</feature>
<name>A0A6C1DRK6_SACPS</name>